<proteinExistence type="predicted"/>
<dbReference type="Pfam" id="PF01408">
    <property type="entry name" value="GFO_IDH_MocA"/>
    <property type="match status" value="1"/>
</dbReference>
<dbReference type="Proteomes" id="UP000095200">
    <property type="component" value="Unassembled WGS sequence"/>
</dbReference>
<evidence type="ECO:0000313" key="4">
    <source>
        <dbReference type="Proteomes" id="UP000095200"/>
    </source>
</evidence>
<dbReference type="InterPro" id="IPR036291">
    <property type="entry name" value="NAD(P)-bd_dom_sf"/>
</dbReference>
<keyword evidence="4" id="KW-1185">Reference proteome</keyword>
<evidence type="ECO:0000259" key="1">
    <source>
        <dbReference type="Pfam" id="PF01408"/>
    </source>
</evidence>
<protein>
    <submittedName>
        <fullName evidence="3">Oxidoreductase</fullName>
    </submittedName>
</protein>
<dbReference type="EMBL" id="BDFE01000020">
    <property type="protein sequence ID" value="GAU09602.1"/>
    <property type="molecule type" value="Genomic_DNA"/>
</dbReference>
<dbReference type="InterPro" id="IPR000683">
    <property type="entry name" value="Gfo/Idh/MocA-like_OxRdtase_N"/>
</dbReference>
<dbReference type="Pfam" id="PF22725">
    <property type="entry name" value="GFO_IDH_MocA_C3"/>
    <property type="match status" value="1"/>
</dbReference>
<evidence type="ECO:0000313" key="3">
    <source>
        <dbReference type="EMBL" id="GAU09602.1"/>
    </source>
</evidence>
<evidence type="ECO:0000259" key="2">
    <source>
        <dbReference type="Pfam" id="PF22725"/>
    </source>
</evidence>
<dbReference type="InterPro" id="IPR051450">
    <property type="entry name" value="Gfo/Idh/MocA_Oxidoreductases"/>
</dbReference>
<name>A0A194AHP4_9BACT</name>
<comment type="caution">
    <text evidence="3">The sequence shown here is derived from an EMBL/GenBank/DDBJ whole genome shotgun (WGS) entry which is preliminary data.</text>
</comment>
<dbReference type="GO" id="GO:0000166">
    <property type="term" value="F:nucleotide binding"/>
    <property type="evidence" value="ECO:0007669"/>
    <property type="project" value="InterPro"/>
</dbReference>
<dbReference type="InterPro" id="IPR055170">
    <property type="entry name" value="GFO_IDH_MocA-like_dom"/>
</dbReference>
<dbReference type="SUPFAM" id="SSF55347">
    <property type="entry name" value="Glyceraldehyde-3-phosphate dehydrogenase-like, C-terminal domain"/>
    <property type="match status" value="1"/>
</dbReference>
<dbReference type="PANTHER" id="PTHR43377">
    <property type="entry name" value="BILIVERDIN REDUCTASE A"/>
    <property type="match status" value="1"/>
</dbReference>
<dbReference type="AlphaFoldDB" id="A0A194AHP4"/>
<dbReference type="SUPFAM" id="SSF51735">
    <property type="entry name" value="NAD(P)-binding Rossmann-fold domains"/>
    <property type="match status" value="1"/>
</dbReference>
<accession>A0A194AHP4</accession>
<dbReference type="Gene3D" id="3.40.50.720">
    <property type="entry name" value="NAD(P)-binding Rossmann-like Domain"/>
    <property type="match status" value="1"/>
</dbReference>
<feature type="domain" description="Gfo/Idh/MocA-like oxidoreductase N-terminal" evidence="1">
    <location>
        <begin position="6"/>
        <end position="120"/>
    </location>
</feature>
<dbReference type="OrthoDB" id="9782091at2"/>
<dbReference type="RefSeq" id="WP_069859864.1">
    <property type="nucleotide sequence ID" value="NZ_BDFE01000020.1"/>
</dbReference>
<gene>
    <name evidence="3" type="ORF">DPF_2331</name>
</gene>
<organism evidence="3 4">
    <name type="scientific">Desulfoplanes formicivorans</name>
    <dbReference type="NCBI Taxonomy" id="1592317"/>
    <lineage>
        <taxon>Bacteria</taxon>
        <taxon>Pseudomonadati</taxon>
        <taxon>Thermodesulfobacteriota</taxon>
        <taxon>Desulfovibrionia</taxon>
        <taxon>Desulfovibrionales</taxon>
        <taxon>Desulfoplanaceae</taxon>
        <taxon>Desulfoplanes</taxon>
    </lineage>
</organism>
<dbReference type="STRING" id="1592317.DPF_2331"/>
<dbReference type="PANTHER" id="PTHR43377:SF1">
    <property type="entry name" value="BILIVERDIN REDUCTASE A"/>
    <property type="match status" value="1"/>
</dbReference>
<reference evidence="4" key="1">
    <citation type="submission" date="2016-06" db="EMBL/GenBank/DDBJ databases">
        <title>Draft genome sequence of Desulfoplanes formicivorans strain Pf12B.</title>
        <authorList>
            <person name="Watanabe M."/>
            <person name="Kojima H."/>
            <person name="Fukui M."/>
        </authorList>
    </citation>
    <scope>NUCLEOTIDE SEQUENCE [LARGE SCALE GENOMIC DNA]</scope>
    <source>
        <strain evidence="4">Pf12B</strain>
    </source>
</reference>
<dbReference type="Gene3D" id="3.30.360.10">
    <property type="entry name" value="Dihydrodipicolinate Reductase, domain 2"/>
    <property type="match status" value="1"/>
</dbReference>
<sequence>MNALAYGIIGVGHLGAIHAKVAKQMTSLDLVGVYDTDVSRGRMVAEQVGVPCFETMEELLDQVDAVSIVVPTVHHFEVAQKALEHGCHIFLEKPITATVDEARRIVHLAKQAGKKLQVGHIERFNPAVLALKEYSFEPMFIESHRLSPFNPRGTDVSVILDLMIHDLDIILALVDRPLASIDASGVAVVSDTEDIANVRLTFDNGAVANITTSRISVKAMRKMRIFQKNMYISIDFLQKQSEIFQLSTGEVSGGKGLPVATIGEGDRAKQVLYERPEVPEVNSMELELDKFAQAINKGEHTPVTGEDGLRALDVAATILQKIRHPEDVQQGGRCPNHRAQEAD</sequence>
<feature type="domain" description="GFO/IDH/MocA-like oxidoreductase" evidence="2">
    <location>
        <begin position="155"/>
        <end position="225"/>
    </location>
</feature>